<evidence type="ECO:0000313" key="3">
    <source>
        <dbReference type="Ensembl" id="ENSLACP00000008993.1"/>
    </source>
</evidence>
<dbReference type="InterPro" id="IPR012337">
    <property type="entry name" value="RNaseH-like_sf"/>
</dbReference>
<reference evidence="4" key="1">
    <citation type="submission" date="2011-08" db="EMBL/GenBank/DDBJ databases">
        <title>The draft genome of Latimeria chalumnae.</title>
        <authorList>
            <person name="Di Palma F."/>
            <person name="Alfoldi J."/>
            <person name="Johnson J."/>
            <person name="Berlin A."/>
            <person name="Gnerre S."/>
            <person name="Jaffe D."/>
            <person name="MacCallum I."/>
            <person name="Young S."/>
            <person name="Walker B.J."/>
            <person name="Lander E."/>
            <person name="Lindblad-Toh K."/>
        </authorList>
    </citation>
    <scope>NUCLEOTIDE SEQUENCE [LARGE SCALE GENOMIC DNA]</scope>
    <source>
        <strain evidence="4">Wild caught</strain>
    </source>
</reference>
<sequence length="326" mass="37927">GHIGVTKTLNKLRERFYWVHCQQDVRSWCRKCDICAARKGPTRRVQAPLQQYNIGVPIERVVADILGPLPTTDTGNCYLLIAMDYFSKWPEAYPLKNQETITVAEALVNQFFTKLGVPAELHIKATIFESEVFRNMCRLFRIHKTCTTHCSQSDGMVESLETLVMPIQDHQRDWDQYIPLLLMAYRTAVNETTKCTPALIMFGRELCTPIELLFGSPEDEGQSLSPRRGFTENNYAEELQKKIHLTDASIRMKRLYDVGTSGKIFQKGDLVWLYNPQRRKGRSPKLSRAWEGPYKVLHRITDVVYWIQYGPRTKPKVIHRDRLWKY</sequence>
<accession>H3AH72</accession>
<evidence type="ECO:0000313" key="4">
    <source>
        <dbReference type="Proteomes" id="UP000008672"/>
    </source>
</evidence>
<evidence type="ECO:0000259" key="2">
    <source>
        <dbReference type="PROSITE" id="PS50994"/>
    </source>
</evidence>
<dbReference type="EMBL" id="AFYH01223617">
    <property type="status" value="NOT_ANNOTATED_CDS"/>
    <property type="molecule type" value="Genomic_DNA"/>
</dbReference>
<dbReference type="InterPro" id="IPR041588">
    <property type="entry name" value="Integrase_H2C2"/>
</dbReference>
<evidence type="ECO:0000256" key="1">
    <source>
        <dbReference type="ARBA" id="ARBA00039658"/>
    </source>
</evidence>
<dbReference type="PANTHER" id="PTHR37984">
    <property type="entry name" value="PROTEIN CBG26694"/>
    <property type="match status" value="1"/>
</dbReference>
<dbReference type="HOGENOM" id="CLU_000384_6_0_1"/>
<dbReference type="AlphaFoldDB" id="H3AH72"/>
<proteinExistence type="predicted"/>
<dbReference type="InterPro" id="IPR036397">
    <property type="entry name" value="RNaseH_sf"/>
</dbReference>
<dbReference type="Gene3D" id="3.30.420.10">
    <property type="entry name" value="Ribonuclease H-like superfamily/Ribonuclease H"/>
    <property type="match status" value="1"/>
</dbReference>
<dbReference type="PROSITE" id="PS50994">
    <property type="entry name" value="INTEGRASE"/>
    <property type="match status" value="1"/>
</dbReference>
<reference evidence="3" key="2">
    <citation type="submission" date="2025-08" db="UniProtKB">
        <authorList>
            <consortium name="Ensembl"/>
        </authorList>
    </citation>
    <scope>IDENTIFICATION</scope>
</reference>
<dbReference type="Pfam" id="PF22938">
    <property type="entry name" value="Integrase_p58_C"/>
    <property type="match status" value="1"/>
</dbReference>
<reference evidence="3" key="3">
    <citation type="submission" date="2025-09" db="UniProtKB">
        <authorList>
            <consortium name="Ensembl"/>
        </authorList>
    </citation>
    <scope>IDENTIFICATION</scope>
</reference>
<dbReference type="eggNOG" id="KOG0017">
    <property type="taxonomic scope" value="Eukaryota"/>
</dbReference>
<feature type="domain" description="Integrase catalytic" evidence="2">
    <location>
        <begin position="53"/>
        <end position="217"/>
    </location>
</feature>
<dbReference type="InterPro" id="IPR054465">
    <property type="entry name" value="Integrase_p58-like_C"/>
</dbReference>
<dbReference type="Proteomes" id="UP000008672">
    <property type="component" value="Unassembled WGS sequence"/>
</dbReference>
<dbReference type="Pfam" id="PF17921">
    <property type="entry name" value="Integrase_H2C2"/>
    <property type="match status" value="1"/>
</dbReference>
<dbReference type="GeneTree" id="ENSGT01000000214408"/>
<dbReference type="GO" id="GO:0015074">
    <property type="term" value="P:DNA integration"/>
    <property type="evidence" value="ECO:0007669"/>
    <property type="project" value="InterPro"/>
</dbReference>
<dbReference type="GO" id="GO:0003676">
    <property type="term" value="F:nucleic acid binding"/>
    <property type="evidence" value="ECO:0007669"/>
    <property type="project" value="InterPro"/>
</dbReference>
<organism evidence="3 4">
    <name type="scientific">Latimeria chalumnae</name>
    <name type="common">Coelacanth</name>
    <dbReference type="NCBI Taxonomy" id="7897"/>
    <lineage>
        <taxon>Eukaryota</taxon>
        <taxon>Metazoa</taxon>
        <taxon>Chordata</taxon>
        <taxon>Craniata</taxon>
        <taxon>Vertebrata</taxon>
        <taxon>Euteleostomi</taxon>
        <taxon>Coelacanthiformes</taxon>
        <taxon>Coelacanthidae</taxon>
        <taxon>Latimeria</taxon>
    </lineage>
</organism>
<dbReference type="FunFam" id="3.30.420.10:FF:000032">
    <property type="entry name" value="Retrovirus-related Pol polyprotein from transposon 297-like Protein"/>
    <property type="match status" value="1"/>
</dbReference>
<dbReference type="InParanoid" id="H3AH72"/>
<dbReference type="OMA" id="HITHRTT"/>
<protein>
    <recommendedName>
        <fullName evidence="1">Gypsy retrotransposon integrase-like protein 1</fullName>
    </recommendedName>
</protein>
<dbReference type="InterPro" id="IPR050951">
    <property type="entry name" value="Retrovirus_Pol_polyprotein"/>
</dbReference>
<dbReference type="PANTHER" id="PTHR37984:SF15">
    <property type="entry name" value="INTEGRASE CATALYTIC DOMAIN-CONTAINING PROTEIN"/>
    <property type="match status" value="1"/>
</dbReference>
<name>H3AH72_LATCH</name>
<dbReference type="Gene3D" id="1.10.340.70">
    <property type="match status" value="1"/>
</dbReference>
<dbReference type="InterPro" id="IPR001584">
    <property type="entry name" value="Integrase_cat-core"/>
</dbReference>
<keyword evidence="4" id="KW-1185">Reference proteome</keyword>
<dbReference type="STRING" id="7897.ENSLACP00000008993"/>
<dbReference type="Ensembl" id="ENSLACT00000009062.1">
    <property type="protein sequence ID" value="ENSLACP00000008993.1"/>
    <property type="gene ID" value="ENSLACG00000007942.1"/>
</dbReference>
<dbReference type="SUPFAM" id="SSF53098">
    <property type="entry name" value="Ribonuclease H-like"/>
    <property type="match status" value="1"/>
</dbReference>